<evidence type="ECO:0000313" key="4">
    <source>
        <dbReference type="Proteomes" id="UP000622580"/>
    </source>
</evidence>
<sequence length="109" mass="11066">MFKLTQTVSGIASLALAAIPMLALTTAAHAAPMAVSVGDLSTAAGVAAFEQRIDKVATNVCHDLTQGVGARMVKTDGCREAVRAEAIGKLSATQRSQIAASGVSELAVR</sequence>
<dbReference type="EMBL" id="JAGSGD010000001">
    <property type="protein sequence ID" value="MBR7618353.1"/>
    <property type="molecule type" value="Genomic_DNA"/>
</dbReference>
<reference evidence="3" key="1">
    <citation type="submission" date="2021-01" db="EMBL/GenBank/DDBJ databases">
        <title>Genome sequence of Phenylobacterium sp. 20VBR1 isolated from a valley glaceir, Ny-Alesund, Svalbard.</title>
        <authorList>
            <person name="Thomas F.A."/>
            <person name="Krishnan K.P."/>
            <person name="Sinha R.K."/>
        </authorList>
    </citation>
    <scope>NUCLEOTIDE SEQUENCE</scope>
    <source>
        <strain evidence="3">20VBR1</strain>
    </source>
</reference>
<dbReference type="RefSeq" id="WP_215338237.1">
    <property type="nucleotide sequence ID" value="NZ_JAGSGD010000001.1"/>
</dbReference>
<keyword evidence="4" id="KW-1185">Reference proteome</keyword>
<dbReference type="AlphaFoldDB" id="A0A941D113"/>
<feature type="signal peptide" evidence="1">
    <location>
        <begin position="1"/>
        <end position="30"/>
    </location>
</feature>
<feature type="chain" id="PRO_5044462951" evidence="1">
    <location>
        <begin position="31"/>
        <end position="109"/>
    </location>
</feature>
<gene>
    <name evidence="2" type="ORF">JKL49_03035</name>
    <name evidence="3" type="ORF">JKL49_05550</name>
</gene>
<dbReference type="Proteomes" id="UP000622580">
    <property type="component" value="Unassembled WGS sequence"/>
</dbReference>
<keyword evidence="1" id="KW-0732">Signal</keyword>
<evidence type="ECO:0000256" key="1">
    <source>
        <dbReference type="SAM" id="SignalP"/>
    </source>
</evidence>
<dbReference type="NCBIfam" id="TIGR04433">
    <property type="entry name" value="UrcA_uranyl"/>
    <property type="match status" value="1"/>
</dbReference>
<protein>
    <submittedName>
        <fullName evidence="2">UrcA family protein</fullName>
    </submittedName>
</protein>
<organism evidence="2 4">
    <name type="scientific">Phenylobacterium glaciei</name>
    <dbReference type="NCBI Taxonomy" id="2803784"/>
    <lineage>
        <taxon>Bacteria</taxon>
        <taxon>Pseudomonadati</taxon>
        <taxon>Pseudomonadota</taxon>
        <taxon>Alphaproteobacteria</taxon>
        <taxon>Caulobacterales</taxon>
        <taxon>Caulobacteraceae</taxon>
        <taxon>Phenylobacterium</taxon>
    </lineage>
</organism>
<dbReference type="InterPro" id="IPR030972">
    <property type="entry name" value="UrcA_uranyl"/>
</dbReference>
<reference evidence="2" key="2">
    <citation type="submission" date="2021-04" db="EMBL/GenBank/DDBJ databases">
        <title>Draft genome assembly of strain Phenylobacterium sp. 20VBR1 using MiniION and Illumina platforms.</title>
        <authorList>
            <person name="Thomas F.A."/>
            <person name="Krishnan K.P."/>
            <person name="Sinha R.K."/>
        </authorList>
    </citation>
    <scope>NUCLEOTIDE SEQUENCE</scope>
    <source>
        <strain evidence="2">20VBR1</strain>
    </source>
</reference>
<accession>A0A941D113</accession>
<proteinExistence type="predicted"/>
<evidence type="ECO:0000313" key="3">
    <source>
        <dbReference type="EMBL" id="QQZ50798.1"/>
    </source>
</evidence>
<evidence type="ECO:0000313" key="2">
    <source>
        <dbReference type="EMBL" id="MBR7618353.1"/>
    </source>
</evidence>
<name>A0A941D113_9CAUL</name>
<dbReference type="EMBL" id="CP068570">
    <property type="protein sequence ID" value="QQZ50798.1"/>
    <property type="molecule type" value="Genomic_DNA"/>
</dbReference>